<evidence type="ECO:0000256" key="1">
    <source>
        <dbReference type="SAM" id="Phobius"/>
    </source>
</evidence>
<dbReference type="RefSeq" id="XP_022626313.1">
    <property type="nucleotide sequence ID" value="XM_022774192.1"/>
</dbReference>
<dbReference type="AlphaFoldDB" id="A0A0C7MJZ5"/>
<gene>
    <name evidence="2" type="ORF">LALA0_S01e02300g</name>
</gene>
<dbReference type="OrthoDB" id="4036517at2759"/>
<dbReference type="HOGENOM" id="CLU_1305066_0_0_1"/>
<keyword evidence="3" id="KW-1185">Reference proteome</keyword>
<accession>A0A0C7MJZ5</accession>
<evidence type="ECO:0000313" key="3">
    <source>
        <dbReference type="Proteomes" id="UP000054304"/>
    </source>
</evidence>
<dbReference type="InterPro" id="IPR001142">
    <property type="entry name" value="DUP/COS"/>
</dbReference>
<feature type="transmembrane region" description="Helical" evidence="1">
    <location>
        <begin position="69"/>
        <end position="91"/>
    </location>
</feature>
<feature type="transmembrane region" description="Helical" evidence="1">
    <location>
        <begin position="45"/>
        <end position="63"/>
    </location>
</feature>
<dbReference type="Pfam" id="PF00674">
    <property type="entry name" value="DUP"/>
    <property type="match status" value="1"/>
</dbReference>
<dbReference type="EMBL" id="LN736360">
    <property type="protein sequence ID" value="CEP60068.1"/>
    <property type="molecule type" value="Genomic_DNA"/>
</dbReference>
<dbReference type="GeneID" id="34683439"/>
<keyword evidence="1" id="KW-0472">Membrane</keyword>
<organism evidence="2 3">
    <name type="scientific">Lachancea lanzarotensis</name>
    <dbReference type="NCBI Taxonomy" id="1245769"/>
    <lineage>
        <taxon>Eukaryota</taxon>
        <taxon>Fungi</taxon>
        <taxon>Dikarya</taxon>
        <taxon>Ascomycota</taxon>
        <taxon>Saccharomycotina</taxon>
        <taxon>Saccharomycetes</taxon>
        <taxon>Saccharomycetales</taxon>
        <taxon>Saccharomycetaceae</taxon>
        <taxon>Lachancea</taxon>
    </lineage>
</organism>
<keyword evidence="1" id="KW-1133">Transmembrane helix</keyword>
<keyword evidence="1" id="KW-0812">Transmembrane</keyword>
<reference evidence="2 3" key="1">
    <citation type="submission" date="2014-12" db="EMBL/GenBank/DDBJ databases">
        <authorList>
            <person name="Neuveglise Cecile"/>
        </authorList>
    </citation>
    <scope>NUCLEOTIDE SEQUENCE [LARGE SCALE GENOMIC DNA]</scope>
    <source>
        <strain evidence="2 3">CBS 12615</strain>
    </source>
</reference>
<proteinExistence type="predicted"/>
<sequence length="211" mass="24472">MDYKGIEEHLTETKEGSQSYKLDHGPLPRDVFKVKLVWRLMLRKWSYVSLFLNIIVNGSFINSCNDRDLVVGVLFLNTVAVLFIVSIQFFFSSTSEGWNDKSVRIWMVEILRVNPGEDLKKWDLIAAKMNTILYENDKSATRYFFYDGKQCLSRFSSNYVTSNSTEWYPTLAPFIKAAVDQYVEFFNQQFRQMTLGISADRTEATTQSEAV</sequence>
<name>A0A0C7MJZ5_9SACH</name>
<dbReference type="Proteomes" id="UP000054304">
    <property type="component" value="Unassembled WGS sequence"/>
</dbReference>
<evidence type="ECO:0000313" key="2">
    <source>
        <dbReference type="EMBL" id="CEP60068.1"/>
    </source>
</evidence>
<protein>
    <submittedName>
        <fullName evidence="2">LALA0S01e02300g1_1</fullName>
    </submittedName>
</protein>